<dbReference type="Proteomes" id="UP001333710">
    <property type="component" value="Chromosome"/>
</dbReference>
<dbReference type="InterPro" id="IPR009749">
    <property type="entry name" value="DUF1315"/>
</dbReference>
<reference evidence="1" key="1">
    <citation type="submission" date="2023-01" db="EMBL/GenBank/DDBJ databases">
        <title>Complete genome sequence of Planctobacterium marinum strain Dej080120_11.</title>
        <authorList>
            <person name="Ueki S."/>
            <person name="Maruyama F."/>
        </authorList>
    </citation>
    <scope>NUCLEOTIDE SEQUENCE</scope>
    <source>
        <strain evidence="1">Dej080120_11</strain>
    </source>
</reference>
<protein>
    <submittedName>
        <fullName evidence="1">Transcriptional regulator</fullName>
    </submittedName>
</protein>
<name>A0AA48HLY4_9ALTE</name>
<evidence type="ECO:0000313" key="2">
    <source>
        <dbReference type="Proteomes" id="UP001333710"/>
    </source>
</evidence>
<accession>A0AA48HLY4</accession>
<dbReference type="RefSeq" id="WP_338291998.1">
    <property type="nucleotide sequence ID" value="NZ_AP027272.1"/>
</dbReference>
<evidence type="ECO:0000313" key="1">
    <source>
        <dbReference type="EMBL" id="BDX05977.1"/>
    </source>
</evidence>
<sequence>MTPESLLQAMTPEIYERLRQSVETGKWLDGEPLSTQQQETCMQAIIMYQSRVMASKEHMTVNEHGEIVHLSKRELKEQFNPQQDIARFSQDDF</sequence>
<proteinExistence type="predicted"/>
<dbReference type="KEGG" id="pmaw:MACH26_14980"/>
<keyword evidence="2" id="KW-1185">Reference proteome</keyword>
<gene>
    <name evidence="1" type="ORF">MACH26_14980</name>
</gene>
<dbReference type="AlphaFoldDB" id="A0AA48HLY4"/>
<organism evidence="1 2">
    <name type="scientific">Planctobacterium marinum</name>
    <dbReference type="NCBI Taxonomy" id="1631968"/>
    <lineage>
        <taxon>Bacteria</taxon>
        <taxon>Pseudomonadati</taxon>
        <taxon>Pseudomonadota</taxon>
        <taxon>Gammaproteobacteria</taxon>
        <taxon>Alteromonadales</taxon>
        <taxon>Alteromonadaceae</taxon>
        <taxon>Planctobacterium</taxon>
    </lineage>
</organism>
<dbReference type="EMBL" id="AP027272">
    <property type="protein sequence ID" value="BDX05977.1"/>
    <property type="molecule type" value="Genomic_DNA"/>
</dbReference>
<dbReference type="Pfam" id="PF07023">
    <property type="entry name" value="DUF1315"/>
    <property type="match status" value="1"/>
</dbReference>